<dbReference type="EMBL" id="LR796386">
    <property type="protein sequence ID" value="CAB4141110.1"/>
    <property type="molecule type" value="Genomic_DNA"/>
</dbReference>
<protein>
    <submittedName>
        <fullName evidence="1">Uncharacterized protein</fullName>
    </submittedName>
</protein>
<gene>
    <name evidence="1" type="ORF">UFOVP413_49</name>
</gene>
<reference evidence="1" key="1">
    <citation type="submission" date="2020-04" db="EMBL/GenBank/DDBJ databases">
        <authorList>
            <person name="Chiriac C."/>
            <person name="Salcher M."/>
            <person name="Ghai R."/>
            <person name="Kavagutti S V."/>
        </authorList>
    </citation>
    <scope>NUCLEOTIDE SEQUENCE</scope>
</reference>
<sequence length="180" mass="20115">MQENNLRVVIAKFCDYRPVKTRGVLQIICEVPAENSQDAMNRLGFPLPGKEIDVVIVRMNGLSGDQATAQSLAEQAEPPKAITALKPAASGTNGNGKIVQRAVLISKDKRFHRWASESMPDLWDGYFGTLADDERARKIILRLCKIESRSELAHDDMAGSEFLKLEDRFMRETGQRAEAR</sequence>
<organism evidence="1">
    <name type="scientific">uncultured Caudovirales phage</name>
    <dbReference type="NCBI Taxonomy" id="2100421"/>
    <lineage>
        <taxon>Viruses</taxon>
        <taxon>Duplodnaviria</taxon>
        <taxon>Heunggongvirae</taxon>
        <taxon>Uroviricota</taxon>
        <taxon>Caudoviricetes</taxon>
        <taxon>Peduoviridae</taxon>
        <taxon>Maltschvirus</taxon>
        <taxon>Maltschvirus maltsch</taxon>
    </lineage>
</organism>
<proteinExistence type="predicted"/>
<accession>A0A6J5M7M2</accession>
<evidence type="ECO:0000313" key="1">
    <source>
        <dbReference type="EMBL" id="CAB4141110.1"/>
    </source>
</evidence>
<name>A0A6J5M7M2_9CAUD</name>